<evidence type="ECO:0000313" key="3">
    <source>
        <dbReference type="Proteomes" id="UP000799439"/>
    </source>
</evidence>
<feature type="compositionally biased region" description="Polar residues" evidence="1">
    <location>
        <begin position="168"/>
        <end position="179"/>
    </location>
</feature>
<feature type="compositionally biased region" description="Polar residues" evidence="1">
    <location>
        <begin position="62"/>
        <end position="93"/>
    </location>
</feature>
<dbReference type="AlphaFoldDB" id="A0A9P4ML68"/>
<gene>
    <name evidence="2" type="ORF">K461DRAFT_289363</name>
</gene>
<accession>A0A9P4ML68</accession>
<protein>
    <submittedName>
        <fullName evidence="2">Uncharacterized protein</fullName>
    </submittedName>
</protein>
<dbReference type="EMBL" id="ML996081">
    <property type="protein sequence ID" value="KAF2157003.1"/>
    <property type="molecule type" value="Genomic_DNA"/>
</dbReference>
<feature type="compositionally biased region" description="Polar residues" evidence="1">
    <location>
        <begin position="147"/>
        <end position="156"/>
    </location>
</feature>
<feature type="region of interest" description="Disordered" evidence="1">
    <location>
        <begin position="147"/>
        <end position="205"/>
    </location>
</feature>
<feature type="compositionally biased region" description="Basic and acidic residues" evidence="1">
    <location>
        <begin position="102"/>
        <end position="113"/>
    </location>
</feature>
<keyword evidence="3" id="KW-1185">Reference proteome</keyword>
<name>A0A9P4ML68_9PEZI</name>
<feature type="compositionally biased region" description="Basic and acidic residues" evidence="1">
    <location>
        <begin position="190"/>
        <end position="205"/>
    </location>
</feature>
<feature type="compositionally biased region" description="Low complexity" evidence="1">
    <location>
        <begin position="38"/>
        <end position="58"/>
    </location>
</feature>
<dbReference type="Proteomes" id="UP000799439">
    <property type="component" value="Unassembled WGS sequence"/>
</dbReference>
<sequence>MPRFGLISPHDGDPERAQLVQAYMVLHAKQTSVRRRLSSPSSVSPTSSATSSPDLSPRNSLDESQASPFTRHNYRHSTPASPRSHSQRSNNLRRPSVPSIPETHEEHDIDSDEGKLCDINERIKVTLSKLMDCESVKRDDRMRSWVQSRLESQQTVTSHRRHSSTSSMPQHRSSVSSPQGWVPSYADSARLAEDAEGEQVRKLSI</sequence>
<reference evidence="2" key="1">
    <citation type="journal article" date="2020" name="Stud. Mycol.">
        <title>101 Dothideomycetes genomes: a test case for predicting lifestyles and emergence of pathogens.</title>
        <authorList>
            <person name="Haridas S."/>
            <person name="Albert R."/>
            <person name="Binder M."/>
            <person name="Bloem J."/>
            <person name="Labutti K."/>
            <person name="Salamov A."/>
            <person name="Andreopoulos B."/>
            <person name="Baker S."/>
            <person name="Barry K."/>
            <person name="Bills G."/>
            <person name="Bluhm B."/>
            <person name="Cannon C."/>
            <person name="Castanera R."/>
            <person name="Culley D."/>
            <person name="Daum C."/>
            <person name="Ezra D."/>
            <person name="Gonzalez J."/>
            <person name="Henrissat B."/>
            <person name="Kuo A."/>
            <person name="Liang C."/>
            <person name="Lipzen A."/>
            <person name="Lutzoni F."/>
            <person name="Magnuson J."/>
            <person name="Mondo S."/>
            <person name="Nolan M."/>
            <person name="Ohm R."/>
            <person name="Pangilinan J."/>
            <person name="Park H.-J."/>
            <person name="Ramirez L."/>
            <person name="Alfaro M."/>
            <person name="Sun H."/>
            <person name="Tritt A."/>
            <person name="Yoshinaga Y."/>
            <person name="Zwiers L.-H."/>
            <person name="Turgeon B."/>
            <person name="Goodwin S."/>
            <person name="Spatafora J."/>
            <person name="Crous P."/>
            <person name="Grigoriev I."/>
        </authorList>
    </citation>
    <scope>NUCLEOTIDE SEQUENCE</scope>
    <source>
        <strain evidence="2">CBS 260.36</strain>
    </source>
</reference>
<evidence type="ECO:0000256" key="1">
    <source>
        <dbReference type="SAM" id="MobiDB-lite"/>
    </source>
</evidence>
<comment type="caution">
    <text evidence="2">The sequence shown here is derived from an EMBL/GenBank/DDBJ whole genome shotgun (WGS) entry which is preliminary data.</text>
</comment>
<organism evidence="2 3">
    <name type="scientific">Myriangium duriaei CBS 260.36</name>
    <dbReference type="NCBI Taxonomy" id="1168546"/>
    <lineage>
        <taxon>Eukaryota</taxon>
        <taxon>Fungi</taxon>
        <taxon>Dikarya</taxon>
        <taxon>Ascomycota</taxon>
        <taxon>Pezizomycotina</taxon>
        <taxon>Dothideomycetes</taxon>
        <taxon>Dothideomycetidae</taxon>
        <taxon>Myriangiales</taxon>
        <taxon>Myriangiaceae</taxon>
        <taxon>Myriangium</taxon>
    </lineage>
</organism>
<evidence type="ECO:0000313" key="2">
    <source>
        <dbReference type="EMBL" id="KAF2157003.1"/>
    </source>
</evidence>
<feature type="region of interest" description="Disordered" evidence="1">
    <location>
        <begin position="30"/>
        <end position="113"/>
    </location>
</feature>
<proteinExistence type="predicted"/>
<dbReference type="OrthoDB" id="4509729at2759"/>